<dbReference type="InterPro" id="IPR003593">
    <property type="entry name" value="AAA+_ATPase"/>
</dbReference>
<dbReference type="GO" id="GO:0005524">
    <property type="term" value="F:ATP binding"/>
    <property type="evidence" value="ECO:0007669"/>
    <property type="project" value="UniProtKB-KW"/>
</dbReference>
<dbReference type="InterPro" id="IPR017871">
    <property type="entry name" value="ABC_transporter-like_CS"/>
</dbReference>
<protein>
    <recommendedName>
        <fullName evidence="9">ABC transporter domain-containing protein</fullName>
    </recommendedName>
</protein>
<proteinExistence type="inferred from homology"/>
<evidence type="ECO:0000313" key="11">
    <source>
        <dbReference type="Proteomes" id="UP001055025"/>
    </source>
</evidence>
<dbReference type="PROSITE" id="PS00211">
    <property type="entry name" value="ABC_TRANSPORTER_1"/>
    <property type="match status" value="1"/>
</dbReference>
<comment type="caution">
    <text evidence="10">The sequence shown here is derived from an EMBL/GenBank/DDBJ whole genome shotgun (WGS) entry which is preliminary data.</text>
</comment>
<feature type="domain" description="ABC transporter" evidence="9">
    <location>
        <begin position="13"/>
        <end position="249"/>
    </location>
</feature>
<dbReference type="InterPro" id="IPR050095">
    <property type="entry name" value="ECF_ABC_transporter_ATP-bd"/>
</dbReference>
<evidence type="ECO:0000256" key="2">
    <source>
        <dbReference type="ARBA" id="ARBA00005417"/>
    </source>
</evidence>
<dbReference type="FunFam" id="3.40.50.300:FF:000224">
    <property type="entry name" value="Energy-coupling factor transporter ATP-binding protein EcfA"/>
    <property type="match status" value="1"/>
</dbReference>
<dbReference type="GO" id="GO:0043190">
    <property type="term" value="C:ATP-binding cassette (ABC) transporter complex"/>
    <property type="evidence" value="ECO:0007669"/>
    <property type="project" value="TreeGrafter"/>
</dbReference>
<evidence type="ECO:0000256" key="4">
    <source>
        <dbReference type="ARBA" id="ARBA00022475"/>
    </source>
</evidence>
<evidence type="ECO:0000256" key="6">
    <source>
        <dbReference type="ARBA" id="ARBA00022840"/>
    </source>
</evidence>
<evidence type="ECO:0000259" key="9">
    <source>
        <dbReference type="PROSITE" id="PS50893"/>
    </source>
</evidence>
<dbReference type="PANTHER" id="PTHR43553:SF24">
    <property type="entry name" value="ENERGY-COUPLING FACTOR TRANSPORTER ATP-BINDING PROTEIN ECFA1"/>
    <property type="match status" value="1"/>
</dbReference>
<comment type="subcellular location">
    <subcellularLocation>
        <location evidence="1">Cell membrane</location>
    </subcellularLocation>
</comment>
<accession>A0AAV5B1Z4</accession>
<reference evidence="10" key="1">
    <citation type="journal article" date="2022" name="Int. J. Syst. Evol. Microbiol.">
        <title>Granulimonas faecalis gen. nov., sp. nov., and Leptogranulimonas caecicola gen. nov., sp. nov., novel lactate-producing Atopobiaceae bacteria isolated from mouse intestines, and an emended description of the family Atopobiaceae.</title>
        <authorList>
            <person name="Morinaga K."/>
            <person name="Kusada H."/>
            <person name="Sakamoto S."/>
            <person name="Murakami T."/>
            <person name="Toyoda A."/>
            <person name="Mori H."/>
            <person name="Meng X.Y."/>
            <person name="Takashino M."/>
            <person name="Murotomi K."/>
            <person name="Tamaki H."/>
        </authorList>
    </citation>
    <scope>NUCLEOTIDE SEQUENCE</scope>
    <source>
        <strain evidence="10">OPF53</strain>
    </source>
</reference>
<keyword evidence="11" id="KW-1185">Reference proteome</keyword>
<keyword evidence="5" id="KW-0547">Nucleotide-binding</keyword>
<dbReference type="SUPFAM" id="SSF52540">
    <property type="entry name" value="P-loop containing nucleoside triphosphate hydrolases"/>
    <property type="match status" value="1"/>
</dbReference>
<dbReference type="PROSITE" id="PS50893">
    <property type="entry name" value="ABC_TRANSPORTER_2"/>
    <property type="match status" value="1"/>
</dbReference>
<dbReference type="PANTHER" id="PTHR43553">
    <property type="entry name" value="HEAVY METAL TRANSPORTER"/>
    <property type="match status" value="1"/>
</dbReference>
<dbReference type="Gene3D" id="3.40.50.300">
    <property type="entry name" value="P-loop containing nucleotide triphosphate hydrolases"/>
    <property type="match status" value="1"/>
</dbReference>
<organism evidence="10 11">
    <name type="scientific">Granulimonas faecalis</name>
    <dbReference type="NCBI Taxonomy" id="2894155"/>
    <lineage>
        <taxon>Bacteria</taxon>
        <taxon>Bacillati</taxon>
        <taxon>Actinomycetota</taxon>
        <taxon>Coriobacteriia</taxon>
        <taxon>Coriobacteriales</taxon>
        <taxon>Kribbibacteriaceae</taxon>
        <taxon>Granulimonas</taxon>
    </lineage>
</organism>
<dbReference type="EMBL" id="BQKC01000001">
    <property type="protein sequence ID" value="GJM54883.1"/>
    <property type="molecule type" value="Genomic_DNA"/>
</dbReference>
<evidence type="ECO:0000256" key="1">
    <source>
        <dbReference type="ARBA" id="ARBA00004236"/>
    </source>
</evidence>
<dbReference type="AlphaFoldDB" id="A0AAV5B1Z4"/>
<keyword evidence="8" id="KW-0472">Membrane</keyword>
<sequence length="285" mass="29859">MAPATGRGPACSLRGVRFSYDGGTTWALDGVDLDVALGERLCLLGANGSGKSTLARLVAAISAPDEGTVELMGLTCFSDGRPDGASYAEARSRISMVFQNPEDQIVTTRVADDVAFGPENLGWPPARIGAAVARELDRVAMADLADADPTRLSGGQQQRVAIAGALAMEPDLLVLDEPGARLDVRGRRGVARVLDGLRGRTAVVHVTHFMEEAASADRVVVLDRGRVALEGSPDKVLEDPSLAGLSLEAPFTVRLARALAERGLDVPATLDTGRLADAVVREVGR</sequence>
<dbReference type="Proteomes" id="UP001055025">
    <property type="component" value="Unassembled WGS sequence"/>
</dbReference>
<keyword evidence="4" id="KW-1003">Cell membrane</keyword>
<dbReference type="RefSeq" id="WP_265590606.1">
    <property type="nucleotide sequence ID" value="NZ_BQKC01000001.1"/>
</dbReference>
<gene>
    <name evidence="10" type="ORF">ATOP_05380</name>
</gene>
<evidence type="ECO:0000256" key="8">
    <source>
        <dbReference type="ARBA" id="ARBA00023136"/>
    </source>
</evidence>
<dbReference type="InterPro" id="IPR003439">
    <property type="entry name" value="ABC_transporter-like_ATP-bd"/>
</dbReference>
<dbReference type="InterPro" id="IPR015856">
    <property type="entry name" value="ABC_transpr_CbiO/EcfA_su"/>
</dbReference>
<dbReference type="GO" id="GO:0042626">
    <property type="term" value="F:ATPase-coupled transmembrane transporter activity"/>
    <property type="evidence" value="ECO:0007669"/>
    <property type="project" value="TreeGrafter"/>
</dbReference>
<name>A0AAV5B1Z4_9ACTN</name>
<keyword evidence="3" id="KW-0813">Transport</keyword>
<dbReference type="CDD" id="cd03225">
    <property type="entry name" value="ABC_cobalt_CbiO_domain1"/>
    <property type="match status" value="1"/>
</dbReference>
<dbReference type="SMART" id="SM00382">
    <property type="entry name" value="AAA"/>
    <property type="match status" value="1"/>
</dbReference>
<dbReference type="GO" id="GO:0016887">
    <property type="term" value="F:ATP hydrolysis activity"/>
    <property type="evidence" value="ECO:0007669"/>
    <property type="project" value="InterPro"/>
</dbReference>
<evidence type="ECO:0000313" key="10">
    <source>
        <dbReference type="EMBL" id="GJM54883.1"/>
    </source>
</evidence>
<keyword evidence="7" id="KW-1278">Translocase</keyword>
<evidence type="ECO:0000256" key="7">
    <source>
        <dbReference type="ARBA" id="ARBA00022967"/>
    </source>
</evidence>
<comment type="similarity">
    <text evidence="2">Belongs to the ABC transporter superfamily.</text>
</comment>
<dbReference type="InterPro" id="IPR027417">
    <property type="entry name" value="P-loop_NTPase"/>
</dbReference>
<evidence type="ECO:0000256" key="5">
    <source>
        <dbReference type="ARBA" id="ARBA00022741"/>
    </source>
</evidence>
<keyword evidence="6" id="KW-0067">ATP-binding</keyword>
<dbReference type="Pfam" id="PF00005">
    <property type="entry name" value="ABC_tran"/>
    <property type="match status" value="1"/>
</dbReference>
<evidence type="ECO:0000256" key="3">
    <source>
        <dbReference type="ARBA" id="ARBA00022448"/>
    </source>
</evidence>